<dbReference type="EMBL" id="JAINUG010000099">
    <property type="protein sequence ID" value="KAJ8397255.1"/>
    <property type="molecule type" value="Genomic_DNA"/>
</dbReference>
<dbReference type="PANTHER" id="PTHR35353:SF1">
    <property type="entry name" value="OSTEOCRIN"/>
    <property type="match status" value="1"/>
</dbReference>
<keyword evidence="3" id="KW-1185">Reference proteome</keyword>
<proteinExistence type="predicted"/>
<dbReference type="InterPro" id="IPR021088">
    <property type="entry name" value="Osteocrin"/>
</dbReference>
<dbReference type="AlphaFoldDB" id="A0AAD7S779"/>
<dbReference type="PANTHER" id="PTHR35353">
    <property type="entry name" value="OSTEOCRIN"/>
    <property type="match status" value="1"/>
</dbReference>
<gene>
    <name evidence="2" type="ORF">AAFF_G00440890</name>
</gene>
<feature type="region of interest" description="Disordered" evidence="1">
    <location>
        <begin position="1"/>
        <end position="20"/>
    </location>
</feature>
<feature type="compositionally biased region" description="Pro residues" evidence="1">
    <location>
        <begin position="1"/>
        <end position="13"/>
    </location>
</feature>
<reference evidence="2" key="1">
    <citation type="journal article" date="2023" name="Science">
        <title>Genome structures resolve the early diversification of teleost fishes.</title>
        <authorList>
            <person name="Parey E."/>
            <person name="Louis A."/>
            <person name="Montfort J."/>
            <person name="Bouchez O."/>
            <person name="Roques C."/>
            <person name="Iampietro C."/>
            <person name="Lluch J."/>
            <person name="Castinel A."/>
            <person name="Donnadieu C."/>
            <person name="Desvignes T."/>
            <person name="Floi Bucao C."/>
            <person name="Jouanno E."/>
            <person name="Wen M."/>
            <person name="Mejri S."/>
            <person name="Dirks R."/>
            <person name="Jansen H."/>
            <person name="Henkel C."/>
            <person name="Chen W.J."/>
            <person name="Zahm M."/>
            <person name="Cabau C."/>
            <person name="Klopp C."/>
            <person name="Thompson A.W."/>
            <person name="Robinson-Rechavi M."/>
            <person name="Braasch I."/>
            <person name="Lecointre G."/>
            <person name="Bobe J."/>
            <person name="Postlethwait J.H."/>
            <person name="Berthelot C."/>
            <person name="Roest Crollius H."/>
            <person name="Guiguen Y."/>
        </authorList>
    </citation>
    <scope>NUCLEOTIDE SEQUENCE</scope>
    <source>
        <strain evidence="2">NC1722</strain>
    </source>
</reference>
<feature type="compositionally biased region" description="Basic and acidic residues" evidence="1">
    <location>
        <begin position="193"/>
        <end position="203"/>
    </location>
</feature>
<name>A0AAD7S779_9TELE</name>
<comment type="caution">
    <text evidence="2">The sequence shown here is derived from an EMBL/GenBank/DDBJ whole genome shotgun (WGS) entry which is preliminary data.</text>
</comment>
<protein>
    <submittedName>
        <fullName evidence="2">Uncharacterized protein</fullName>
    </submittedName>
</protein>
<sequence length="227" mass="25066">MTPNPHSPLPNPQPRCLATAGGTNDITAEAFINDRTLPGFRNEAQFPTLLKFPRRAYKSGKVHTRNKQTKRRGKREKFWELSVGVCSRVLTEDAGLRVCSSLLSPHCDAAPLWRRQPAHPQDGPEYVDSAAMEESGARAWAGQEKSGGDLAAKLLLLDQLVRLENDVIETKRKRSFNGGNTPLDRLSISNMDLKGKQRKVEVPRRRHTGLGHAPHSLPAGSPPAEDT</sequence>
<dbReference type="Pfam" id="PF11037">
    <property type="entry name" value="Musclin"/>
    <property type="match status" value="1"/>
</dbReference>
<evidence type="ECO:0000313" key="2">
    <source>
        <dbReference type="EMBL" id="KAJ8397255.1"/>
    </source>
</evidence>
<evidence type="ECO:0000313" key="3">
    <source>
        <dbReference type="Proteomes" id="UP001221898"/>
    </source>
</evidence>
<feature type="region of interest" description="Disordered" evidence="1">
    <location>
        <begin position="174"/>
        <end position="227"/>
    </location>
</feature>
<evidence type="ECO:0000256" key="1">
    <source>
        <dbReference type="SAM" id="MobiDB-lite"/>
    </source>
</evidence>
<accession>A0AAD7S779</accession>
<dbReference type="GO" id="GO:0005615">
    <property type="term" value="C:extracellular space"/>
    <property type="evidence" value="ECO:0007669"/>
    <property type="project" value="TreeGrafter"/>
</dbReference>
<dbReference type="GO" id="GO:0009755">
    <property type="term" value="P:hormone-mediated signaling pathway"/>
    <property type="evidence" value="ECO:0007669"/>
    <property type="project" value="TreeGrafter"/>
</dbReference>
<organism evidence="2 3">
    <name type="scientific">Aldrovandia affinis</name>
    <dbReference type="NCBI Taxonomy" id="143900"/>
    <lineage>
        <taxon>Eukaryota</taxon>
        <taxon>Metazoa</taxon>
        <taxon>Chordata</taxon>
        <taxon>Craniata</taxon>
        <taxon>Vertebrata</taxon>
        <taxon>Euteleostomi</taxon>
        <taxon>Actinopterygii</taxon>
        <taxon>Neopterygii</taxon>
        <taxon>Teleostei</taxon>
        <taxon>Notacanthiformes</taxon>
        <taxon>Halosauridae</taxon>
        <taxon>Aldrovandia</taxon>
    </lineage>
</organism>
<dbReference type="Proteomes" id="UP001221898">
    <property type="component" value="Unassembled WGS sequence"/>
</dbReference>
<dbReference type="GO" id="GO:0005102">
    <property type="term" value="F:signaling receptor binding"/>
    <property type="evidence" value="ECO:0007669"/>
    <property type="project" value="TreeGrafter"/>
</dbReference>